<dbReference type="AlphaFoldDB" id="A0A6I6ER10"/>
<accession>A0A6L6GRN4</accession>
<sequence length="357" mass="39473">MNLSIIAAGGIFPSGPTLPLADIAVSVEFSLQRRYPFYTDQCGIPVSLSYFSGGCMDFGNGRWEALLKAILEDVSQRELDLDIKKQPANIWFILPAKEIFVFPEQIELILCQVLFEYAPQWKVKHIYYGEHAQTGKVLEDIARTAQQAHDQHLDIVIALHSWATLEALLWLESRALLHGSHTFYQDTLRSNPYGRVPGEGAACIVISHNLTTSSWCQITSIAVTQEEVLADSDLPCTGMALSQAAKQAIMLAGAPVISQLVTDFNGETYRADELGFTLLRLKHNQLLKDFQQVTPALASGDAGCASMLLHMAIIAWRYAQNNGANNHTLLLSSADSGQRSATVMSPYYRESRDGRQN</sequence>
<reference evidence="1 4" key="1">
    <citation type="submission" date="2019-11" db="EMBL/GenBank/DDBJ databases">
        <title>Erwinia sp. nov., isolated from feces of birds in Tibet plateau of China.</title>
        <authorList>
            <person name="Ge Y."/>
        </authorList>
    </citation>
    <scope>NUCLEOTIDE SEQUENCE [LARGE SCALE GENOMIC DNA]</scope>
    <source>
        <strain evidence="1 4">J316</strain>
    </source>
</reference>
<protein>
    <recommendedName>
        <fullName evidence="5">3-oxoacyl-ACP synthase</fullName>
    </recommendedName>
</protein>
<evidence type="ECO:0000313" key="3">
    <source>
        <dbReference type="Proteomes" id="UP000424752"/>
    </source>
</evidence>
<name>A0A6I6ER10_9GAMM</name>
<evidence type="ECO:0000313" key="4">
    <source>
        <dbReference type="Proteomes" id="UP000480164"/>
    </source>
</evidence>
<evidence type="ECO:0008006" key="5">
    <source>
        <dbReference type="Google" id="ProtNLM"/>
    </source>
</evidence>
<dbReference type="KEGG" id="erwi:GN242_05045"/>
<reference evidence="2 3" key="2">
    <citation type="submission" date="2019-12" db="EMBL/GenBank/DDBJ databases">
        <title>Erwinia sp. nov., isolated from droppings of birds in the Qinghai-Tiebt plateau of China.</title>
        <authorList>
            <person name="Ge Y."/>
        </authorList>
    </citation>
    <scope>NUCLEOTIDE SEQUENCE [LARGE SCALE GENOMIC DNA]</scope>
    <source>
        <strain evidence="2 3">J780</strain>
    </source>
</reference>
<dbReference type="EMBL" id="WLZX01000007">
    <property type="protein sequence ID" value="MTD28510.1"/>
    <property type="molecule type" value="Genomic_DNA"/>
</dbReference>
<accession>A0A6I6ER10</accession>
<dbReference type="Proteomes" id="UP000424752">
    <property type="component" value="Chromosome"/>
</dbReference>
<gene>
    <name evidence="1" type="ORF">GK011_16360</name>
    <name evidence="2" type="ORF">GN242_05045</name>
</gene>
<proteinExistence type="predicted"/>
<evidence type="ECO:0000313" key="1">
    <source>
        <dbReference type="EMBL" id="MTD28510.1"/>
    </source>
</evidence>
<organism evidence="2 3">
    <name type="scientific">Erwinia sorbitola</name>
    <dbReference type="NCBI Taxonomy" id="2681984"/>
    <lineage>
        <taxon>Bacteria</taxon>
        <taxon>Pseudomonadati</taxon>
        <taxon>Pseudomonadota</taxon>
        <taxon>Gammaproteobacteria</taxon>
        <taxon>Enterobacterales</taxon>
        <taxon>Erwiniaceae</taxon>
        <taxon>Erwinia</taxon>
    </lineage>
</organism>
<dbReference type="Proteomes" id="UP000480164">
    <property type="component" value="Unassembled WGS sequence"/>
</dbReference>
<dbReference type="EMBL" id="CP046509">
    <property type="protein sequence ID" value="QGU86623.1"/>
    <property type="molecule type" value="Genomic_DNA"/>
</dbReference>
<dbReference type="RefSeq" id="WP_154753766.1">
    <property type="nucleotide sequence ID" value="NZ_CP046509.1"/>
</dbReference>
<keyword evidence="4" id="KW-1185">Reference proteome</keyword>
<evidence type="ECO:0000313" key="2">
    <source>
        <dbReference type="EMBL" id="QGU86623.1"/>
    </source>
</evidence>